<organism evidence="1">
    <name type="scientific">marine sediment metagenome</name>
    <dbReference type="NCBI Taxonomy" id="412755"/>
    <lineage>
        <taxon>unclassified sequences</taxon>
        <taxon>metagenomes</taxon>
        <taxon>ecological metagenomes</taxon>
    </lineage>
</organism>
<name>A0A0F9QB53_9ZZZZ</name>
<reference evidence="1" key="1">
    <citation type="journal article" date="2015" name="Nature">
        <title>Complex archaea that bridge the gap between prokaryotes and eukaryotes.</title>
        <authorList>
            <person name="Spang A."/>
            <person name="Saw J.H."/>
            <person name="Jorgensen S.L."/>
            <person name="Zaremba-Niedzwiedzka K."/>
            <person name="Martijn J."/>
            <person name="Lind A.E."/>
            <person name="van Eijk R."/>
            <person name="Schleper C."/>
            <person name="Guy L."/>
            <person name="Ettema T.J."/>
        </authorList>
    </citation>
    <scope>NUCLEOTIDE SEQUENCE</scope>
</reference>
<comment type="caution">
    <text evidence="1">The sequence shown here is derived from an EMBL/GenBank/DDBJ whole genome shotgun (WGS) entry which is preliminary data.</text>
</comment>
<protein>
    <submittedName>
        <fullName evidence="1">Uncharacterized protein</fullName>
    </submittedName>
</protein>
<evidence type="ECO:0000313" key="1">
    <source>
        <dbReference type="EMBL" id="KKN41220.1"/>
    </source>
</evidence>
<dbReference type="AlphaFoldDB" id="A0A0F9QB53"/>
<proteinExistence type="predicted"/>
<gene>
    <name evidence="1" type="ORF">LCGC14_0725390</name>
</gene>
<accession>A0A0F9QB53</accession>
<dbReference type="EMBL" id="LAZR01001661">
    <property type="protein sequence ID" value="KKN41220.1"/>
    <property type="molecule type" value="Genomic_DNA"/>
</dbReference>
<sequence>MREVDIKFDFDLLKEMSYEFSQTNTFIKENYDSILRFFDNLLKNRYLDEIHDVILRDKTYFEIKHENRSFN</sequence>